<keyword evidence="1" id="KW-0812">Transmembrane</keyword>
<gene>
    <name evidence="2" type="ORF">EDWATA_02487</name>
</gene>
<dbReference type="Proteomes" id="UP000003692">
    <property type="component" value="Unassembled WGS sequence"/>
</dbReference>
<evidence type="ECO:0000313" key="2">
    <source>
        <dbReference type="EMBL" id="EFE22496.1"/>
    </source>
</evidence>
<sequence length="107" mass="12189">MRYTTLVATTFYHSARQVSLPTAHGITTAVVVAPSCVTAIKQNESRAIITTVNILFPLVSLINHQKHNDKCKDFLSHIEIIVTFITFINSIYRKQILYINKMHVLYV</sequence>
<feature type="transmembrane region" description="Helical" evidence="1">
    <location>
        <begin position="47"/>
        <end position="62"/>
    </location>
</feature>
<organism evidence="2 3">
    <name type="scientific">Edwardsiella tarda ATCC 23685</name>
    <dbReference type="NCBI Taxonomy" id="500638"/>
    <lineage>
        <taxon>Bacteria</taxon>
        <taxon>Pseudomonadati</taxon>
        <taxon>Pseudomonadota</taxon>
        <taxon>Gammaproteobacteria</taxon>
        <taxon>Enterobacterales</taxon>
        <taxon>Hafniaceae</taxon>
        <taxon>Edwardsiella</taxon>
    </lineage>
</organism>
<reference evidence="2 3" key="1">
    <citation type="submission" date="2010-02" db="EMBL/GenBank/DDBJ databases">
        <authorList>
            <person name="Weinstock G."/>
            <person name="Sodergren E."/>
            <person name="Clifton S."/>
            <person name="Fulton L."/>
            <person name="Fulton B."/>
            <person name="Courtney L."/>
            <person name="Fronick C."/>
            <person name="Harrison M."/>
            <person name="Strong C."/>
            <person name="Farmer C."/>
            <person name="Delahaunty K."/>
            <person name="Markovic C."/>
            <person name="Hall O."/>
            <person name="Minx P."/>
            <person name="Tomlinson C."/>
            <person name="Mitreva M."/>
            <person name="Nelson J."/>
            <person name="Hou S."/>
            <person name="Wollam A."/>
            <person name="Pepin K.H."/>
            <person name="Johnson M."/>
            <person name="Bhonagiri V."/>
            <person name="Zhang X."/>
            <person name="Suruliraj S."/>
            <person name="Warren W."/>
            <person name="Chinwalla A."/>
            <person name="Mardis E.R."/>
            <person name="Wilson R.K."/>
        </authorList>
    </citation>
    <scope>NUCLEOTIDE SEQUENCE [LARGE SCALE GENOMIC DNA]</scope>
    <source>
        <strain evidence="2 3">ATCC 23685</strain>
    </source>
</reference>
<feature type="transmembrane region" description="Helical" evidence="1">
    <location>
        <begin position="74"/>
        <end position="92"/>
    </location>
</feature>
<dbReference type="HOGENOM" id="CLU_2205911_0_0_6"/>
<keyword evidence="1" id="KW-1133">Transmembrane helix</keyword>
<evidence type="ECO:0000256" key="1">
    <source>
        <dbReference type="SAM" id="Phobius"/>
    </source>
</evidence>
<accession>D4F6V3</accession>
<protein>
    <submittedName>
        <fullName evidence="2">Uncharacterized protein</fullName>
    </submittedName>
</protein>
<dbReference type="EMBL" id="ADGK01000213">
    <property type="protein sequence ID" value="EFE22496.1"/>
    <property type="molecule type" value="Genomic_DNA"/>
</dbReference>
<comment type="caution">
    <text evidence="2">The sequence shown here is derived from an EMBL/GenBank/DDBJ whole genome shotgun (WGS) entry which is preliminary data.</text>
</comment>
<name>D4F6V3_EDWTA</name>
<dbReference type="AlphaFoldDB" id="D4F6V3"/>
<keyword evidence="1" id="KW-0472">Membrane</keyword>
<proteinExistence type="predicted"/>
<evidence type="ECO:0000313" key="3">
    <source>
        <dbReference type="Proteomes" id="UP000003692"/>
    </source>
</evidence>